<evidence type="ECO:0000259" key="2">
    <source>
        <dbReference type="Pfam" id="PF10412"/>
    </source>
</evidence>
<dbReference type="InterPro" id="IPR027417">
    <property type="entry name" value="P-loop_NTPase"/>
</dbReference>
<dbReference type="HOGENOM" id="CLU_013918_1_0_11"/>
<dbReference type="Gene3D" id="3.40.50.300">
    <property type="entry name" value="P-loop containing nucleotide triphosphate hydrolases"/>
    <property type="match status" value="2"/>
</dbReference>
<sequence length="760" mass="82127">MRDIPQIVGSIALLGAAIAIFILLRNRDQLTRDNTRLIYRLEFPRDLTIEQVTAFMRSLGRLRLSRGWLYGRDSVVFEGIGQRGRIEHRLRLPRYEADVLLRQLRGVVPGLRTTLIPEPALPKANWLRRIHLTTTARPVRTDVAGDFAVSLLNTLQPLLQGETLAYQLVVFPVATPSWRPPDGPAPQLLPPWLQHLVQLLLAAPPPPSGPRALAGLQAKTAEPWFGVVGTVGAAAVPRSRAHLLAGRVMAALHLLDQDGAALVPRWLPARAHRWLARAATSPPLGRPAYVNAKEAATLVAWPVSAPTVPGLELTGSRLFPPVRSLPTTGRVIGNALYDGQPGRPVAISATDSLMHHLITGSTGTGKSTLLLNLLTQDMRAGRAVVLIDPGGDLARDVVDQVPAERLDDLIVLDAADARPVGLNPLDCEPADAELVADQVLEILRAHAESWGPRLEEILKSSLVLLAATPGMTLVELPLLLTDGRFRRQLLAGLDPVFQPTVGRFFARFESWTDGERDQAVSAVLNKVSPLTDRRQLRAILGQSKPWWSIQEVIDNHKILVVSLPSGQIGSLAADLLGSLVVQMLWNAAQRRSAVAREQRQLALLYVDEAARFLRNGVNLADMLARARGSYLGIVAVLQHLGQVPAWLRAALLSEARTKTAFQPGPDDAATLAKTFGPPVKPEDLLNLDARTALAAVVVGGHASPVVTISTSPPPHAMGRGPAVLEASRQQYGRTVADVEQEIASRQSAGDPGPRGHALVP</sequence>
<dbReference type="eggNOG" id="COG0433">
    <property type="taxonomic scope" value="Bacteria"/>
</dbReference>
<keyword evidence="1" id="KW-0812">Transmembrane</keyword>
<gene>
    <name evidence="3" type="ordered locus">KSE_52190</name>
</gene>
<keyword evidence="4" id="KW-1185">Reference proteome</keyword>
<feature type="domain" description="Type IV secretion system coupling protein TraD DNA-binding" evidence="2">
    <location>
        <begin position="352"/>
        <end position="667"/>
    </location>
</feature>
<dbReference type="Proteomes" id="UP000007076">
    <property type="component" value="Chromosome"/>
</dbReference>
<organism evidence="3 4">
    <name type="scientific">Kitasatospora setae (strain ATCC 33774 / DSM 43861 / JCM 3304 / KCC A-0304 / NBRC 14216 / KM-6054)</name>
    <name type="common">Streptomyces setae</name>
    <dbReference type="NCBI Taxonomy" id="452652"/>
    <lineage>
        <taxon>Bacteria</taxon>
        <taxon>Bacillati</taxon>
        <taxon>Actinomycetota</taxon>
        <taxon>Actinomycetes</taxon>
        <taxon>Kitasatosporales</taxon>
        <taxon>Streptomycetaceae</taxon>
        <taxon>Kitasatospora</taxon>
    </lineage>
</organism>
<dbReference type="InterPro" id="IPR019476">
    <property type="entry name" value="T4SS_TraD_DNA-bd"/>
</dbReference>
<name>E4NHL5_KITSK</name>
<evidence type="ECO:0000256" key="1">
    <source>
        <dbReference type="SAM" id="Phobius"/>
    </source>
</evidence>
<reference evidence="3 4" key="1">
    <citation type="journal article" date="2010" name="DNA Res.">
        <title>Genome sequence of Kitasatospora setae NBRC 14216T: an evolutionary snapshot of the family Streptomycetaceae.</title>
        <authorList>
            <person name="Ichikawa N."/>
            <person name="Oguchi A."/>
            <person name="Ikeda H."/>
            <person name="Ishikawa J."/>
            <person name="Kitani S."/>
            <person name="Watanabe Y."/>
            <person name="Nakamura S."/>
            <person name="Katano Y."/>
            <person name="Kishi E."/>
            <person name="Sasagawa M."/>
            <person name="Ankai A."/>
            <person name="Fukui S."/>
            <person name="Hashimoto Y."/>
            <person name="Kamata S."/>
            <person name="Otoguro M."/>
            <person name="Tanikawa S."/>
            <person name="Nihira T."/>
            <person name="Horinouchi S."/>
            <person name="Ohnishi Y."/>
            <person name="Hayakawa M."/>
            <person name="Kuzuyama T."/>
            <person name="Arisawa A."/>
            <person name="Nomoto F."/>
            <person name="Miura H."/>
            <person name="Takahashi Y."/>
            <person name="Fujita N."/>
        </authorList>
    </citation>
    <scope>NUCLEOTIDE SEQUENCE [LARGE SCALE GENOMIC DNA]</scope>
    <source>
        <strain evidence="4">ATCC 33774 / DSM 43861 / JCM 3304 / KCC A-0304 / NBRC 14216 / KM-6054</strain>
    </source>
</reference>
<dbReference type="PATRIC" id="fig|452652.3.peg.5214"/>
<dbReference type="KEGG" id="ksk:KSE_52190"/>
<keyword evidence="1" id="KW-1133">Transmembrane helix</keyword>
<dbReference type="CDD" id="cd01127">
    <property type="entry name" value="TrwB_TraG_TraD_VirD4"/>
    <property type="match status" value="1"/>
</dbReference>
<evidence type="ECO:0000313" key="4">
    <source>
        <dbReference type="Proteomes" id="UP000007076"/>
    </source>
</evidence>
<dbReference type="EMBL" id="AP010968">
    <property type="protein sequence ID" value="BAJ30995.1"/>
    <property type="molecule type" value="Genomic_DNA"/>
</dbReference>
<proteinExistence type="predicted"/>
<dbReference type="Pfam" id="PF10412">
    <property type="entry name" value="TrwB_AAD_bind"/>
    <property type="match status" value="1"/>
</dbReference>
<feature type="transmembrane region" description="Helical" evidence="1">
    <location>
        <begin position="6"/>
        <end position="24"/>
    </location>
</feature>
<dbReference type="STRING" id="452652.KSE_52190"/>
<dbReference type="InterPro" id="IPR051162">
    <property type="entry name" value="T4SS_component"/>
</dbReference>
<accession>E4NHL5</accession>
<keyword evidence="1" id="KW-0472">Membrane</keyword>
<protein>
    <recommendedName>
        <fullName evidence="2">Type IV secretion system coupling protein TraD DNA-binding domain-containing protein</fullName>
    </recommendedName>
</protein>
<dbReference type="PANTHER" id="PTHR30121:SF11">
    <property type="entry name" value="AAA+ ATPASE DOMAIN-CONTAINING PROTEIN"/>
    <property type="match status" value="1"/>
</dbReference>
<dbReference type="PANTHER" id="PTHR30121">
    <property type="entry name" value="UNCHARACTERIZED PROTEIN YJGR-RELATED"/>
    <property type="match status" value="1"/>
</dbReference>
<dbReference type="AlphaFoldDB" id="E4NHL5"/>
<dbReference type="SUPFAM" id="SSF52540">
    <property type="entry name" value="P-loop containing nucleoside triphosphate hydrolases"/>
    <property type="match status" value="1"/>
</dbReference>
<evidence type="ECO:0000313" key="3">
    <source>
        <dbReference type="EMBL" id="BAJ30995.1"/>
    </source>
</evidence>